<proteinExistence type="predicted"/>
<comment type="caution">
    <text evidence="1">The sequence shown here is derived from an EMBL/GenBank/DDBJ whole genome shotgun (WGS) entry which is preliminary data.</text>
</comment>
<protein>
    <submittedName>
        <fullName evidence="1">Uncharacterized protein</fullName>
    </submittedName>
</protein>
<organism evidence="1 2">
    <name type="scientific">Shouchella clausii</name>
    <name type="common">Alkalihalobacillus clausii</name>
    <dbReference type="NCBI Taxonomy" id="79880"/>
    <lineage>
        <taxon>Bacteria</taxon>
        <taxon>Bacillati</taxon>
        <taxon>Bacillota</taxon>
        <taxon>Bacilli</taxon>
        <taxon>Bacillales</taxon>
        <taxon>Bacillaceae</taxon>
        <taxon>Shouchella</taxon>
    </lineage>
</organism>
<evidence type="ECO:0000313" key="2">
    <source>
        <dbReference type="Proteomes" id="UP000216133"/>
    </source>
</evidence>
<dbReference type="Proteomes" id="UP000216133">
    <property type="component" value="Unassembled WGS sequence"/>
</dbReference>
<accession>A0A268RW05</accession>
<gene>
    <name evidence="1" type="ORF">CHH61_19015</name>
</gene>
<sequence>MQKIYVIYSDNVGCPGDVIDSDIVIEANIDIQEKEEAENDKGLRYAHWYEEKDTEYGFQYHYLSTTNA</sequence>
<dbReference type="AlphaFoldDB" id="A0A268RW05"/>
<name>A0A268RW05_SHOCL</name>
<evidence type="ECO:0000313" key="1">
    <source>
        <dbReference type="EMBL" id="PAF24387.1"/>
    </source>
</evidence>
<dbReference type="RefSeq" id="WP_095328113.1">
    <property type="nucleotide sequence ID" value="NZ_JAHHYG010000015.1"/>
</dbReference>
<dbReference type="EMBL" id="NPBS01000111">
    <property type="protein sequence ID" value="PAF24387.1"/>
    <property type="molecule type" value="Genomic_DNA"/>
</dbReference>
<reference evidence="1 2" key="1">
    <citation type="submission" date="2017-07" db="EMBL/GenBank/DDBJ databases">
        <title>Isolation and whole genome analysis of endospore-forming bacteria from heroin.</title>
        <authorList>
            <person name="Kalinowski J."/>
            <person name="Ahrens B."/>
            <person name="Al-Dilaimi A."/>
            <person name="Winkler A."/>
            <person name="Wibberg D."/>
            <person name="Schleenbecker U."/>
            <person name="Ruckert C."/>
            <person name="Wolfel R."/>
            <person name="Grass G."/>
        </authorList>
    </citation>
    <scope>NUCLEOTIDE SEQUENCE [LARGE SCALE GENOMIC DNA]</scope>
    <source>
        <strain evidence="1 2">7523-2</strain>
    </source>
</reference>